<keyword evidence="4 8" id="KW-0479">Metal-binding</keyword>
<keyword evidence="6 10" id="KW-0560">Oxidoreductase</keyword>
<dbReference type="SUPFAM" id="SSF50998">
    <property type="entry name" value="Quinoprotein alcohol dehydrogenase-like"/>
    <property type="match status" value="1"/>
</dbReference>
<evidence type="ECO:0000256" key="5">
    <source>
        <dbReference type="ARBA" id="ARBA00022729"/>
    </source>
</evidence>
<dbReference type="PANTHER" id="PTHR32303:SF4">
    <property type="entry name" value="QUINOPROTEIN GLUCOSE DEHYDROGENASE"/>
    <property type="match status" value="1"/>
</dbReference>
<evidence type="ECO:0000256" key="7">
    <source>
        <dbReference type="ARBA" id="ARBA00023004"/>
    </source>
</evidence>
<evidence type="ECO:0000256" key="3">
    <source>
        <dbReference type="ARBA" id="ARBA00022617"/>
    </source>
</evidence>
<keyword evidence="11" id="KW-1185">Reference proteome</keyword>
<dbReference type="InterPro" id="IPR009056">
    <property type="entry name" value="Cyt_c-like_dom"/>
</dbReference>
<evidence type="ECO:0000313" key="10">
    <source>
        <dbReference type="EMBL" id="MBB3841969.1"/>
    </source>
</evidence>
<dbReference type="Proteomes" id="UP000541352">
    <property type="component" value="Unassembled WGS sequence"/>
</dbReference>
<comment type="caution">
    <text evidence="10">The sequence shown here is derived from an EMBL/GenBank/DDBJ whole genome shotgun (WGS) entry which is preliminary data.</text>
</comment>
<keyword evidence="5" id="KW-0732">Signal</keyword>
<evidence type="ECO:0000256" key="1">
    <source>
        <dbReference type="ARBA" id="ARBA00001931"/>
    </source>
</evidence>
<dbReference type="Gene3D" id="2.140.10.10">
    <property type="entry name" value="Quinoprotein alcohol dehydrogenase-like superfamily"/>
    <property type="match status" value="2"/>
</dbReference>
<dbReference type="GO" id="GO:0020037">
    <property type="term" value="F:heme binding"/>
    <property type="evidence" value="ECO:0007669"/>
    <property type="project" value="InterPro"/>
</dbReference>
<evidence type="ECO:0000256" key="8">
    <source>
        <dbReference type="PROSITE-ProRule" id="PRU00433"/>
    </source>
</evidence>
<dbReference type="InterPro" id="IPR017511">
    <property type="entry name" value="PQQ_mDH"/>
</dbReference>
<dbReference type="InterPro" id="IPR018391">
    <property type="entry name" value="PQQ_b-propeller_rpt"/>
</dbReference>
<dbReference type="EMBL" id="JACIBY010000023">
    <property type="protein sequence ID" value="MBB3841969.1"/>
    <property type="molecule type" value="Genomic_DNA"/>
</dbReference>
<organism evidence="10 11">
    <name type="scientific">Runella defluvii</name>
    <dbReference type="NCBI Taxonomy" id="370973"/>
    <lineage>
        <taxon>Bacteria</taxon>
        <taxon>Pseudomonadati</taxon>
        <taxon>Bacteroidota</taxon>
        <taxon>Cytophagia</taxon>
        <taxon>Cytophagales</taxon>
        <taxon>Spirosomataceae</taxon>
        <taxon>Runella</taxon>
    </lineage>
</organism>
<dbReference type="PANTHER" id="PTHR32303">
    <property type="entry name" value="QUINOPROTEIN ALCOHOL DEHYDROGENASE (CYTOCHROME C)"/>
    <property type="match status" value="1"/>
</dbReference>
<dbReference type="Pfam" id="PF00034">
    <property type="entry name" value="Cytochrom_C"/>
    <property type="match status" value="1"/>
</dbReference>
<gene>
    <name evidence="10" type="ORF">FHS57_005998</name>
</gene>
<dbReference type="GO" id="GO:0046872">
    <property type="term" value="F:metal ion binding"/>
    <property type="evidence" value="ECO:0007669"/>
    <property type="project" value="UniProtKB-KW"/>
</dbReference>
<feature type="domain" description="Cytochrome c" evidence="9">
    <location>
        <begin position="466"/>
        <end position="543"/>
    </location>
</feature>
<evidence type="ECO:0000313" key="11">
    <source>
        <dbReference type="Proteomes" id="UP000541352"/>
    </source>
</evidence>
<dbReference type="GO" id="GO:0009055">
    <property type="term" value="F:electron transfer activity"/>
    <property type="evidence" value="ECO:0007669"/>
    <property type="project" value="InterPro"/>
</dbReference>
<dbReference type="GO" id="GO:0016020">
    <property type="term" value="C:membrane"/>
    <property type="evidence" value="ECO:0007669"/>
    <property type="project" value="InterPro"/>
</dbReference>
<dbReference type="Pfam" id="PF01011">
    <property type="entry name" value="PQQ"/>
    <property type="match status" value="2"/>
</dbReference>
<dbReference type="InterPro" id="IPR036909">
    <property type="entry name" value="Cyt_c-like_dom_sf"/>
</dbReference>
<dbReference type="CDD" id="cd10280">
    <property type="entry name" value="PQQ_mGDH"/>
    <property type="match status" value="1"/>
</dbReference>
<protein>
    <submittedName>
        <fullName evidence="10">Quinoprotein glucose dehydrogenase</fullName>
        <ecNumber evidence="10">1.1.5.2</ecNumber>
    </submittedName>
</protein>
<dbReference type="GO" id="GO:0048038">
    <property type="term" value="F:quinone binding"/>
    <property type="evidence" value="ECO:0007669"/>
    <property type="project" value="InterPro"/>
</dbReference>
<dbReference type="InterPro" id="IPR002372">
    <property type="entry name" value="PQQ_rpt_dom"/>
</dbReference>
<keyword evidence="7 8" id="KW-0408">Iron</keyword>
<dbReference type="GO" id="GO:0008876">
    <property type="term" value="F:quinoprotein glucose dehydrogenase activity"/>
    <property type="evidence" value="ECO:0007669"/>
    <property type="project" value="UniProtKB-EC"/>
</dbReference>
<keyword evidence="3 8" id="KW-0349">Heme</keyword>
<dbReference type="PROSITE" id="PS51007">
    <property type="entry name" value="CYTC"/>
    <property type="match status" value="1"/>
</dbReference>
<dbReference type="InterPro" id="IPR011047">
    <property type="entry name" value="Quinoprotein_ADH-like_sf"/>
</dbReference>
<evidence type="ECO:0000259" key="9">
    <source>
        <dbReference type="PROSITE" id="PS51007"/>
    </source>
</evidence>
<comment type="cofactor">
    <cofactor evidence="1">
        <name>pyrroloquinoline quinone</name>
        <dbReference type="ChEBI" id="CHEBI:58442"/>
    </cofactor>
</comment>
<name>A0A7W5ZUG2_9BACT</name>
<evidence type="ECO:0000256" key="6">
    <source>
        <dbReference type="ARBA" id="ARBA00023002"/>
    </source>
</evidence>
<dbReference type="RefSeq" id="WP_183979990.1">
    <property type="nucleotide sequence ID" value="NZ_JACIBY010000023.1"/>
</dbReference>
<sequence>MLRILPFFLIVIVAVAFYPRFDDKNNDDWADYLGGPDRNHYSALNQIDTTNINQLKVAWSYSAPDTGQMQMHPIIVKGVLYGISSALQVFALDAATGRELWRFGDPFKSGVSTSRGVTYWTNRQGDDRILFTSGAWLYALNATSGKLIESFGEAGRTSLRAGFGEQAKEKFVISNTPGTVFENLIIMPMRLSESADAAPGHVQAFDIQTGKLAWVFHTIPQPGEFGYNTWPKDTWKNTDVGGGNNWAGMAVDLQRGILFVPTGSAAFDFYGGNRKGQNLFANCLLALDARTGKRLWHYQLVHHDVWDRDFPSPPNLVTVNHNGKQVDAVAQTTKSGHVLVFDRVTGKSLFPIKEVPVEQSNLPREFTWPTQPQPQKPAPFARQSLTEKDLNPYSKDYDSLVTVFKRLKKGYMAPPSKQGTLIFPGYDGGAEWGGAAVDPDGIMYVNSNEMAWILTMVDTPKQSELAHLSEGAKVYTLYCTACHGPERKGNAKSGYPSLVDIQLRQNRDYVKNIVSNGKGMMPGFMTLKPAEKAALIAFLFGDEKQEATGVVKTNTPQKPVLPYKNTGYNKFLDSQGYPAIAPPWGTLNAINLHTGEYVWKNVFGEYPELKAKGIPQTGSENYGGPVVTAGGLLFIAATRDGMFRAYNKRDGRLLWEYKLPAAGFATPSTYQINGRQYVVIACGGTKLGTKKGNQVVAFALP</sequence>
<evidence type="ECO:0000256" key="2">
    <source>
        <dbReference type="ARBA" id="ARBA00008156"/>
    </source>
</evidence>
<dbReference type="SMART" id="SM00564">
    <property type="entry name" value="PQQ"/>
    <property type="match status" value="5"/>
</dbReference>
<reference evidence="10 11" key="1">
    <citation type="submission" date="2020-08" db="EMBL/GenBank/DDBJ databases">
        <title>Genomic Encyclopedia of Type Strains, Phase IV (KMG-IV): sequencing the most valuable type-strain genomes for metagenomic binning, comparative biology and taxonomic classification.</title>
        <authorList>
            <person name="Goeker M."/>
        </authorList>
    </citation>
    <scope>NUCLEOTIDE SEQUENCE [LARGE SCALE GENOMIC DNA]</scope>
    <source>
        <strain evidence="10 11">DSM 17976</strain>
    </source>
</reference>
<dbReference type="EC" id="1.1.5.2" evidence="10"/>
<proteinExistence type="inferred from homology"/>
<dbReference type="AlphaFoldDB" id="A0A7W5ZUG2"/>
<evidence type="ECO:0000256" key="4">
    <source>
        <dbReference type="ARBA" id="ARBA00022723"/>
    </source>
</evidence>
<comment type="similarity">
    <text evidence="2">Belongs to the bacterial PQQ dehydrogenase family.</text>
</comment>
<accession>A0A7W5ZUG2</accession>
<dbReference type="SUPFAM" id="SSF46626">
    <property type="entry name" value="Cytochrome c"/>
    <property type="match status" value="1"/>
</dbReference>